<evidence type="ECO:0000256" key="3">
    <source>
        <dbReference type="ARBA" id="ARBA00022553"/>
    </source>
</evidence>
<dbReference type="PANTHER" id="PTHR45527:SF14">
    <property type="entry name" value="PLIPASTATIN SYNTHASE SUBUNIT B"/>
    <property type="match status" value="1"/>
</dbReference>
<dbReference type="Gene3D" id="3.30.559.10">
    <property type="entry name" value="Chloramphenicol acetyltransferase-like domain"/>
    <property type="match status" value="1"/>
</dbReference>
<dbReference type="Pfam" id="PF13193">
    <property type="entry name" value="AMP-binding_C"/>
    <property type="match status" value="1"/>
</dbReference>
<dbReference type="GO" id="GO:0043041">
    <property type="term" value="P:amino acid activation for nonribosomal peptide biosynthetic process"/>
    <property type="evidence" value="ECO:0007669"/>
    <property type="project" value="TreeGrafter"/>
</dbReference>
<dbReference type="SMART" id="SM00823">
    <property type="entry name" value="PKS_PP"/>
    <property type="match status" value="1"/>
</dbReference>
<dbReference type="InterPro" id="IPR001242">
    <property type="entry name" value="Condensation_dom"/>
</dbReference>
<comment type="cofactor">
    <cofactor evidence="1">
        <name>pantetheine 4'-phosphate</name>
        <dbReference type="ChEBI" id="CHEBI:47942"/>
    </cofactor>
</comment>
<dbReference type="FunFam" id="3.40.50.12780:FF:000012">
    <property type="entry name" value="Non-ribosomal peptide synthetase"/>
    <property type="match status" value="1"/>
</dbReference>
<dbReference type="InterPro" id="IPR020806">
    <property type="entry name" value="PKS_PP-bd"/>
</dbReference>
<dbReference type="GO" id="GO:0031177">
    <property type="term" value="F:phosphopantetheine binding"/>
    <property type="evidence" value="ECO:0007669"/>
    <property type="project" value="InterPro"/>
</dbReference>
<dbReference type="PROSITE" id="PS00455">
    <property type="entry name" value="AMP_BINDING"/>
    <property type="match status" value="1"/>
</dbReference>
<dbReference type="PROSITE" id="PS50075">
    <property type="entry name" value="CARRIER"/>
    <property type="match status" value="1"/>
</dbReference>
<dbReference type="Pfam" id="PF00550">
    <property type="entry name" value="PP-binding"/>
    <property type="match status" value="1"/>
</dbReference>
<organism evidence="5 6">
    <name type="scientific">Mycolicibacterium neoaurum VKM Ac-1815D</name>
    <dbReference type="NCBI Taxonomy" id="700508"/>
    <lineage>
        <taxon>Bacteria</taxon>
        <taxon>Bacillati</taxon>
        <taxon>Actinomycetota</taxon>
        <taxon>Actinomycetes</taxon>
        <taxon>Mycobacteriales</taxon>
        <taxon>Mycobacteriaceae</taxon>
        <taxon>Mycolicibacterium</taxon>
    </lineage>
</organism>
<dbReference type="InterPro" id="IPR036736">
    <property type="entry name" value="ACP-like_sf"/>
</dbReference>
<dbReference type="CDD" id="cd17643">
    <property type="entry name" value="A_NRPS_Cytc1-like"/>
    <property type="match status" value="1"/>
</dbReference>
<sequence length="1098" mass="119002">MRAAVPWSGGGDVMAHFESVDFDPFAANDDDFALTEPQREICAATLMSDEANCSYNQCFVLTLHGALSVESLQYALSEVVQRHEALRISIDLVDESQRILSEVAVAPVLTDLSGLGPGERETVIAGIVDRETRTPFDLGTAPLWRAEIVHEAPDRHRFVFTAHHVIVDGWSSTVIFDDLARIYAADRVGLAAELAPAASFRDFVADQQRADILAETDAALDFWTEQYASGVPSFELPLDHARPVYKTYSAGRQVLSIDKAVFNDFRATAAQQGATQFVAMLAAFEVLVGRLTAADDFIIGVPMASQALQENRHLVAHGVNTIPLRCHIDEELTFAEHLRAVRSAFFDAQAHQRLTFGTLVQRLRLPRDPGRMPLVSLFFNDKFSSTFDFGDVVVAGLEMPKAYYNFEFGVTAIDDGDRVVLECEFNADLFDEATVARWLAQYRLLLEQIVAEPTRRLADMSLLSVGERVVLVGDGGVPVVVPRDVTLHAGFARQVAARPDAVAVCADGVGGRVELSYAELDCRAEAVAGCLRGLGVGAGAVVGLRVARGVDVVVGILGILKVGAAYLPLDPLYPVERVGFMLADAGVGVVLTQRGVVGELGGLSVRCVCLDEPLPVVGCGSVSPAVQGRGGDLAYVMYTSGSTGQPKGVRVTHRNVLRLFETTIERFGFGPDDVWTLWHSYSFDISVSELWGALLVGGRLVVVDHDTSRDPAAFRGLVERERVSVLSQTPTGFCAFIDVDRVAPRAGFALRYVLLCGEALQLASLAPWFERYGDDSPQVINMYGPTEATLYVTCRRITGADLAAGVGSVIGAPLPDIRIYLLDEQGRPVPIGVPGELYIAGAGVAAGYLNRPELTAQRFLTDPFHGGPMYRSGDLARRGAGGELEYLGRIDQQVKIRGFRVELGEVETVIAEHPAVHQVAVIDREDVPGEKKLVAYLVAVDAGPSLIADLRQVLHTRLPEYMVPAHFQYLDALPLTTSAKLDRKALPAPTHQRSQPCPFVDPRSTSEALVVAAFSEALRRSDIGVFDNFFDLGGHSLMAARVMANVCESARVELPLRNLFERPTPEQLAAAIDALSWATVGSDRLAFAGSGEREEIEL</sequence>
<dbReference type="UniPathway" id="UPA00011"/>
<evidence type="ECO:0000259" key="4">
    <source>
        <dbReference type="PROSITE" id="PS50075"/>
    </source>
</evidence>
<dbReference type="Gene3D" id="3.30.559.30">
    <property type="entry name" value="Nonribosomal peptide synthetase, condensation domain"/>
    <property type="match status" value="1"/>
</dbReference>
<dbReference type="GeneID" id="43452898"/>
<dbReference type="FunFam" id="2.30.38.10:FF:000001">
    <property type="entry name" value="Non-ribosomal peptide synthetase PvdI"/>
    <property type="match status" value="1"/>
</dbReference>
<dbReference type="EMBL" id="CP006936">
    <property type="protein sequence ID" value="AHC28082.1"/>
    <property type="molecule type" value="Genomic_DNA"/>
</dbReference>
<dbReference type="InterPro" id="IPR010071">
    <property type="entry name" value="AA_adenyl_dom"/>
</dbReference>
<dbReference type="GO" id="GO:0044550">
    <property type="term" value="P:secondary metabolite biosynthetic process"/>
    <property type="evidence" value="ECO:0007669"/>
    <property type="project" value="UniProtKB-ARBA"/>
</dbReference>
<keyword evidence="6" id="KW-1185">Reference proteome</keyword>
<accession>V5XJ45</accession>
<keyword evidence="3" id="KW-0597">Phosphoprotein</keyword>
<reference evidence="5 6" key="1">
    <citation type="journal article" date="2014" name="Genome Announc.">
        <title>Complete Genome Sequence of Sterol-Transforming Mycobacterium neoaurum Strain VKM Ac-1815D.</title>
        <authorList>
            <person name="Shtratnikova V.Y."/>
            <person name="Bragin E.Y."/>
            <person name="Dovbnya D.V."/>
            <person name="Pekov Y.A."/>
            <person name="Schelkunov M.I."/>
            <person name="Strizhov N."/>
            <person name="Ivashina T.V."/>
            <person name="Ashapkin V.V."/>
            <person name="Donova M.V."/>
        </authorList>
    </citation>
    <scope>NUCLEOTIDE SEQUENCE [LARGE SCALE GENOMIC DNA]</scope>
    <source>
        <strain evidence="5 6">VKM Ac-1815D</strain>
    </source>
</reference>
<dbReference type="InterPro" id="IPR000873">
    <property type="entry name" value="AMP-dep_synth/lig_dom"/>
</dbReference>
<dbReference type="Pfam" id="PF00668">
    <property type="entry name" value="Condensation"/>
    <property type="match status" value="1"/>
</dbReference>
<dbReference type="RefSeq" id="WP_023986326.1">
    <property type="nucleotide sequence ID" value="NC_023036.2"/>
</dbReference>
<gene>
    <name evidence="5" type="ORF">D174_24315</name>
</gene>
<dbReference type="PANTHER" id="PTHR45527">
    <property type="entry name" value="NONRIBOSOMAL PEPTIDE SYNTHETASE"/>
    <property type="match status" value="1"/>
</dbReference>
<evidence type="ECO:0000256" key="2">
    <source>
        <dbReference type="ARBA" id="ARBA00022450"/>
    </source>
</evidence>
<dbReference type="InterPro" id="IPR023213">
    <property type="entry name" value="CAT-like_dom_sf"/>
</dbReference>
<keyword evidence="2" id="KW-0596">Phosphopantetheine</keyword>
<evidence type="ECO:0000313" key="6">
    <source>
        <dbReference type="Proteomes" id="UP000018763"/>
    </source>
</evidence>
<feature type="domain" description="Carrier" evidence="4">
    <location>
        <begin position="1001"/>
        <end position="1076"/>
    </location>
</feature>
<dbReference type="Gene3D" id="3.40.50.1820">
    <property type="entry name" value="alpha/beta hydrolase"/>
    <property type="match status" value="1"/>
</dbReference>
<dbReference type="FunFam" id="3.40.50.980:FF:000001">
    <property type="entry name" value="Non-ribosomal peptide synthetase"/>
    <property type="match status" value="1"/>
</dbReference>
<dbReference type="InterPro" id="IPR029058">
    <property type="entry name" value="AB_hydrolase_fold"/>
</dbReference>
<dbReference type="CDD" id="cd19531">
    <property type="entry name" value="LCL_NRPS-like"/>
    <property type="match status" value="1"/>
</dbReference>
<dbReference type="Proteomes" id="UP000018763">
    <property type="component" value="Chromosome"/>
</dbReference>
<dbReference type="InterPro" id="IPR020845">
    <property type="entry name" value="AMP-binding_CS"/>
</dbReference>
<dbReference type="InterPro" id="IPR045851">
    <property type="entry name" value="AMP-bd_C_sf"/>
</dbReference>
<protein>
    <recommendedName>
        <fullName evidence="4">Carrier domain-containing protein</fullName>
    </recommendedName>
</protein>
<dbReference type="SUPFAM" id="SSF47336">
    <property type="entry name" value="ACP-like"/>
    <property type="match status" value="1"/>
</dbReference>
<proteinExistence type="predicted"/>
<evidence type="ECO:0000313" key="5">
    <source>
        <dbReference type="EMBL" id="AHC28082.1"/>
    </source>
</evidence>
<dbReference type="GO" id="GO:0005737">
    <property type="term" value="C:cytoplasm"/>
    <property type="evidence" value="ECO:0007669"/>
    <property type="project" value="TreeGrafter"/>
</dbReference>
<evidence type="ECO:0000256" key="1">
    <source>
        <dbReference type="ARBA" id="ARBA00001957"/>
    </source>
</evidence>
<dbReference type="SUPFAM" id="SSF52777">
    <property type="entry name" value="CoA-dependent acyltransferases"/>
    <property type="match status" value="2"/>
</dbReference>
<name>V5XJ45_MYCNE</name>
<dbReference type="SUPFAM" id="SSF56801">
    <property type="entry name" value="Acetyl-CoA synthetase-like"/>
    <property type="match status" value="1"/>
</dbReference>
<dbReference type="FunFam" id="3.30.300.30:FF:000010">
    <property type="entry name" value="Enterobactin synthetase component F"/>
    <property type="match status" value="1"/>
</dbReference>
<dbReference type="GO" id="GO:0008610">
    <property type="term" value="P:lipid biosynthetic process"/>
    <property type="evidence" value="ECO:0007669"/>
    <property type="project" value="UniProtKB-ARBA"/>
</dbReference>
<dbReference type="AlphaFoldDB" id="V5XJ45"/>
<dbReference type="NCBIfam" id="TIGR01733">
    <property type="entry name" value="AA-adenyl-dom"/>
    <property type="match status" value="1"/>
</dbReference>
<dbReference type="InterPro" id="IPR042099">
    <property type="entry name" value="ANL_N_sf"/>
</dbReference>
<dbReference type="InterPro" id="IPR009081">
    <property type="entry name" value="PP-bd_ACP"/>
</dbReference>
<dbReference type="Pfam" id="PF00501">
    <property type="entry name" value="AMP-binding"/>
    <property type="match status" value="1"/>
</dbReference>
<dbReference type="Gene3D" id="3.40.50.12780">
    <property type="entry name" value="N-terminal domain of ligase-like"/>
    <property type="match status" value="1"/>
</dbReference>
<dbReference type="InterPro" id="IPR025110">
    <property type="entry name" value="AMP-bd_C"/>
</dbReference>
<dbReference type="GO" id="GO:0003824">
    <property type="term" value="F:catalytic activity"/>
    <property type="evidence" value="ECO:0007669"/>
    <property type="project" value="InterPro"/>
</dbReference>
<dbReference type="Gene3D" id="3.30.300.30">
    <property type="match status" value="1"/>
</dbReference>